<proteinExistence type="predicted"/>
<evidence type="ECO:0000259" key="4">
    <source>
        <dbReference type="PROSITE" id="PS01124"/>
    </source>
</evidence>
<accession>A0ABP9CC43</accession>
<evidence type="ECO:0000313" key="5">
    <source>
        <dbReference type="EMBL" id="GAA4807638.1"/>
    </source>
</evidence>
<dbReference type="SUPFAM" id="SSF46689">
    <property type="entry name" value="Homeodomain-like"/>
    <property type="match status" value="2"/>
</dbReference>
<keyword evidence="3" id="KW-0804">Transcription</keyword>
<dbReference type="InterPro" id="IPR009057">
    <property type="entry name" value="Homeodomain-like_sf"/>
</dbReference>
<comment type="caution">
    <text evidence="5">The sequence shown here is derived from an EMBL/GenBank/DDBJ whole genome shotgun (WGS) entry which is preliminary data.</text>
</comment>
<feature type="domain" description="HTH araC/xylS-type" evidence="4">
    <location>
        <begin position="234"/>
        <end position="332"/>
    </location>
</feature>
<dbReference type="PRINTS" id="PR00032">
    <property type="entry name" value="HTHARAC"/>
</dbReference>
<reference evidence="6" key="1">
    <citation type="journal article" date="2019" name="Int. J. Syst. Evol. Microbiol.">
        <title>The Global Catalogue of Microorganisms (GCM) 10K type strain sequencing project: providing services to taxonomists for standard genome sequencing and annotation.</title>
        <authorList>
            <consortium name="The Broad Institute Genomics Platform"/>
            <consortium name="The Broad Institute Genome Sequencing Center for Infectious Disease"/>
            <person name="Wu L."/>
            <person name="Ma J."/>
        </authorList>
    </citation>
    <scope>NUCLEOTIDE SEQUENCE [LARGE SCALE GENOMIC DNA]</scope>
    <source>
        <strain evidence="6">JCM 18200</strain>
    </source>
</reference>
<evidence type="ECO:0000256" key="3">
    <source>
        <dbReference type="ARBA" id="ARBA00023163"/>
    </source>
</evidence>
<dbReference type="Pfam" id="PF12833">
    <property type="entry name" value="HTH_18"/>
    <property type="match status" value="1"/>
</dbReference>
<evidence type="ECO:0000313" key="6">
    <source>
        <dbReference type="Proteomes" id="UP001501411"/>
    </source>
</evidence>
<keyword evidence="1" id="KW-0805">Transcription regulation</keyword>
<dbReference type="EMBL" id="BAABIQ010000044">
    <property type="protein sequence ID" value="GAA4807638.1"/>
    <property type="molecule type" value="Genomic_DNA"/>
</dbReference>
<keyword evidence="6" id="KW-1185">Reference proteome</keyword>
<dbReference type="SMART" id="SM00342">
    <property type="entry name" value="HTH_ARAC"/>
    <property type="match status" value="1"/>
</dbReference>
<dbReference type="PROSITE" id="PS01124">
    <property type="entry name" value="HTH_ARAC_FAMILY_2"/>
    <property type="match status" value="1"/>
</dbReference>
<protein>
    <submittedName>
        <fullName evidence="5">AraC family transcriptional regulator</fullName>
    </submittedName>
</protein>
<evidence type="ECO:0000256" key="2">
    <source>
        <dbReference type="ARBA" id="ARBA00023125"/>
    </source>
</evidence>
<evidence type="ECO:0000256" key="1">
    <source>
        <dbReference type="ARBA" id="ARBA00023015"/>
    </source>
</evidence>
<sequence>MKIIRSIDDFDHVFSVVEYEDEYVGTDHSLFIEKKSTYISDFSEDYITRLFLEGVHIAFIQKSRREDFGCYIRTDGPYLQMHFELEGEVIYNAKDYGGMDCSIPSGFHTLFYFPALYGYLVYPTVKKGFGIEIEITLNYLRRVFNDDLELLGSFAKDIRHERPTMLGGKCFPITPRMKEVLIDMFHCPFTDQLKKIFIEGKLLELLSLQVNQLMQADDFPRKEELRPEDIDRIEEAKKIIENHIENPYSIEELSKLVGINRTKLQKDFKTVYDKTIFGHLADLRMEKAQYLLKTEQHMKISEIARKIGYKNANHFSAAYKHRYGIIPRLLRS</sequence>
<keyword evidence="2" id="KW-0238">DNA-binding</keyword>
<name>A0ABP9CC43_9SPHI</name>
<dbReference type="Proteomes" id="UP001501411">
    <property type="component" value="Unassembled WGS sequence"/>
</dbReference>
<dbReference type="PANTHER" id="PTHR47893:SF1">
    <property type="entry name" value="REGULATORY PROTEIN PCHR"/>
    <property type="match status" value="1"/>
</dbReference>
<organism evidence="5 6">
    <name type="scientific">Olivibacter ginsenosidimutans</name>
    <dbReference type="NCBI Taxonomy" id="1176537"/>
    <lineage>
        <taxon>Bacteria</taxon>
        <taxon>Pseudomonadati</taxon>
        <taxon>Bacteroidota</taxon>
        <taxon>Sphingobacteriia</taxon>
        <taxon>Sphingobacteriales</taxon>
        <taxon>Sphingobacteriaceae</taxon>
        <taxon>Olivibacter</taxon>
    </lineage>
</organism>
<dbReference type="InterPro" id="IPR018060">
    <property type="entry name" value="HTH_AraC"/>
</dbReference>
<gene>
    <name evidence="5" type="ORF">GCM10023231_41080</name>
</gene>
<dbReference type="PANTHER" id="PTHR47893">
    <property type="entry name" value="REGULATORY PROTEIN PCHR"/>
    <property type="match status" value="1"/>
</dbReference>
<dbReference type="Gene3D" id="1.10.10.60">
    <property type="entry name" value="Homeodomain-like"/>
    <property type="match status" value="1"/>
</dbReference>
<dbReference type="RefSeq" id="WP_345235084.1">
    <property type="nucleotide sequence ID" value="NZ_BAABIQ010000044.1"/>
</dbReference>
<dbReference type="InterPro" id="IPR053142">
    <property type="entry name" value="PchR_regulatory_protein"/>
</dbReference>
<dbReference type="InterPro" id="IPR020449">
    <property type="entry name" value="Tscrpt_reg_AraC-type_HTH"/>
</dbReference>